<dbReference type="CDD" id="cd22842">
    <property type="entry name" value="Gal_Rha_Lectin_BGal"/>
    <property type="match status" value="2"/>
</dbReference>
<keyword evidence="10 11" id="KW-0326">Glycosidase</keyword>
<dbReference type="Gene3D" id="2.60.120.260">
    <property type="entry name" value="Galactose-binding domain-like"/>
    <property type="match status" value="3"/>
</dbReference>
<keyword evidence="16" id="KW-1185">Reference proteome</keyword>
<dbReference type="EC" id="3.2.1.23" evidence="4 11"/>
<dbReference type="PROSITE" id="PS50228">
    <property type="entry name" value="SUEL_LECTIN"/>
    <property type="match status" value="2"/>
</dbReference>
<keyword evidence="6" id="KW-0964">Secreted</keyword>
<keyword evidence="9" id="KW-0325">Glycoprotein</keyword>
<reference evidence="15 16" key="1">
    <citation type="submission" date="2024-05" db="EMBL/GenBank/DDBJ databases">
        <title>Haplotype-resolved chromosome-level genome assembly of Huyou (Citrus changshanensis).</title>
        <authorList>
            <person name="Miao C."/>
            <person name="Chen W."/>
            <person name="Wu Y."/>
            <person name="Wang L."/>
            <person name="Zhao S."/>
            <person name="Grierson D."/>
            <person name="Xu C."/>
            <person name="Chen K."/>
        </authorList>
    </citation>
    <scope>NUCLEOTIDE SEQUENCE [LARGE SCALE GENOMIC DNA]</scope>
    <source>
        <strain evidence="15">01-14</strain>
        <tissue evidence="15">Leaf</tissue>
    </source>
</reference>
<dbReference type="FunFam" id="3.20.20.80:FF:000098">
    <property type="entry name" value="Beta-galactosidase"/>
    <property type="match status" value="2"/>
</dbReference>
<evidence type="ECO:0000256" key="10">
    <source>
        <dbReference type="ARBA" id="ARBA00023295"/>
    </source>
</evidence>
<evidence type="ECO:0000313" key="15">
    <source>
        <dbReference type="EMBL" id="KAK9216204.1"/>
    </source>
</evidence>
<comment type="caution">
    <text evidence="15">The sequence shown here is derived from an EMBL/GenBank/DDBJ whole genome shotgun (WGS) entry which is preliminary data.</text>
</comment>
<evidence type="ECO:0000256" key="4">
    <source>
        <dbReference type="ARBA" id="ARBA00012756"/>
    </source>
</evidence>
<evidence type="ECO:0000256" key="5">
    <source>
        <dbReference type="ARBA" id="ARBA00022523"/>
    </source>
</evidence>
<dbReference type="Pfam" id="PF02140">
    <property type="entry name" value="SUEL_Lectin"/>
    <property type="match status" value="1"/>
</dbReference>
<feature type="domain" description="SUEL-type lectin" evidence="14">
    <location>
        <begin position="739"/>
        <end position="786"/>
    </location>
</feature>
<evidence type="ECO:0000256" key="13">
    <source>
        <dbReference type="SAM" id="SignalP"/>
    </source>
</evidence>
<dbReference type="InterPro" id="IPR041392">
    <property type="entry name" value="GHD"/>
</dbReference>
<accession>A0AAP0MPR9</accession>
<dbReference type="GO" id="GO:0004565">
    <property type="term" value="F:beta-galactosidase activity"/>
    <property type="evidence" value="ECO:0007669"/>
    <property type="project" value="UniProtKB-EC"/>
</dbReference>
<evidence type="ECO:0000256" key="11">
    <source>
        <dbReference type="RuleBase" id="RU000675"/>
    </source>
</evidence>
<keyword evidence="5" id="KW-0052">Apoplast</keyword>
<evidence type="ECO:0000256" key="1">
    <source>
        <dbReference type="ARBA" id="ARBA00001412"/>
    </source>
</evidence>
<dbReference type="Gene3D" id="2.60.120.740">
    <property type="match status" value="1"/>
</dbReference>
<dbReference type="Proteomes" id="UP001428341">
    <property type="component" value="Unassembled WGS sequence"/>
</dbReference>
<dbReference type="FunFam" id="2.60.120.260:FF:000142">
    <property type="entry name" value="Beta-galactosidase"/>
    <property type="match status" value="2"/>
</dbReference>
<comment type="catalytic activity">
    <reaction evidence="1 11">
        <text>Hydrolysis of terminal non-reducing beta-D-galactose residues in beta-D-galactosides.</text>
        <dbReference type="EC" id="3.2.1.23"/>
    </reaction>
</comment>
<dbReference type="GO" id="GO:0005975">
    <property type="term" value="P:carbohydrate metabolic process"/>
    <property type="evidence" value="ECO:0007669"/>
    <property type="project" value="InterPro"/>
</dbReference>
<dbReference type="InterPro" id="IPR001944">
    <property type="entry name" value="Glycoside_Hdrlase_35"/>
</dbReference>
<dbReference type="PRINTS" id="PR00742">
    <property type="entry name" value="GLHYDRLASE35"/>
</dbReference>
<evidence type="ECO:0000256" key="12">
    <source>
        <dbReference type="RuleBase" id="RU003679"/>
    </source>
</evidence>
<evidence type="ECO:0000256" key="7">
    <source>
        <dbReference type="ARBA" id="ARBA00022729"/>
    </source>
</evidence>
<organism evidence="15 16">
    <name type="scientific">Citrus x changshan-huyou</name>
    <dbReference type="NCBI Taxonomy" id="2935761"/>
    <lineage>
        <taxon>Eukaryota</taxon>
        <taxon>Viridiplantae</taxon>
        <taxon>Streptophyta</taxon>
        <taxon>Embryophyta</taxon>
        <taxon>Tracheophyta</taxon>
        <taxon>Spermatophyta</taxon>
        <taxon>Magnoliopsida</taxon>
        <taxon>eudicotyledons</taxon>
        <taxon>Gunneridae</taxon>
        <taxon>Pentapetalae</taxon>
        <taxon>rosids</taxon>
        <taxon>malvids</taxon>
        <taxon>Sapindales</taxon>
        <taxon>Rutaceae</taxon>
        <taxon>Aurantioideae</taxon>
        <taxon>Citrus</taxon>
    </lineage>
</organism>
<dbReference type="FunFam" id="2.60.120.260:FF:000050">
    <property type="entry name" value="Beta-galactosidase"/>
    <property type="match status" value="2"/>
</dbReference>
<evidence type="ECO:0000256" key="6">
    <source>
        <dbReference type="ARBA" id="ARBA00022525"/>
    </source>
</evidence>
<dbReference type="InterPro" id="IPR031330">
    <property type="entry name" value="Gly_Hdrlase_35_cat"/>
</dbReference>
<dbReference type="Pfam" id="PF17834">
    <property type="entry name" value="GHD"/>
    <property type="match status" value="2"/>
</dbReference>
<dbReference type="InterPro" id="IPR048913">
    <property type="entry name" value="BetaGal_gal-bd"/>
</dbReference>
<dbReference type="Pfam" id="PF01301">
    <property type="entry name" value="Glyco_hydro_35"/>
    <property type="match status" value="2"/>
</dbReference>
<dbReference type="SUPFAM" id="SSF49785">
    <property type="entry name" value="Galactose-binding domain-like"/>
    <property type="match status" value="4"/>
</dbReference>
<dbReference type="Gene3D" id="3.20.20.80">
    <property type="entry name" value="Glycosidases"/>
    <property type="match status" value="2"/>
</dbReference>
<dbReference type="InterPro" id="IPR019801">
    <property type="entry name" value="Glyco_hydro_35_CS"/>
</dbReference>
<evidence type="ECO:0000313" key="16">
    <source>
        <dbReference type="Proteomes" id="UP001428341"/>
    </source>
</evidence>
<dbReference type="FunFam" id="2.60.120.740:FF:000002">
    <property type="entry name" value="Beta-galactosidase"/>
    <property type="match status" value="1"/>
</dbReference>
<dbReference type="EMBL" id="JBCGBO010000003">
    <property type="protein sequence ID" value="KAK9216204.1"/>
    <property type="molecule type" value="Genomic_DNA"/>
</dbReference>
<evidence type="ECO:0000259" key="14">
    <source>
        <dbReference type="PROSITE" id="PS50228"/>
    </source>
</evidence>
<feature type="domain" description="SUEL-type lectin" evidence="14">
    <location>
        <begin position="1537"/>
        <end position="1623"/>
    </location>
</feature>
<evidence type="ECO:0000256" key="9">
    <source>
        <dbReference type="ARBA" id="ARBA00023180"/>
    </source>
</evidence>
<evidence type="ECO:0000256" key="2">
    <source>
        <dbReference type="ARBA" id="ARBA00004271"/>
    </source>
</evidence>
<dbReference type="InterPro" id="IPR000922">
    <property type="entry name" value="Lectin_gal-bd_dom"/>
</dbReference>
<evidence type="ECO:0000256" key="8">
    <source>
        <dbReference type="ARBA" id="ARBA00022801"/>
    </source>
</evidence>
<dbReference type="GO" id="GO:0048046">
    <property type="term" value="C:apoplast"/>
    <property type="evidence" value="ECO:0007669"/>
    <property type="project" value="UniProtKB-SubCell"/>
</dbReference>
<dbReference type="GO" id="GO:0030246">
    <property type="term" value="F:carbohydrate binding"/>
    <property type="evidence" value="ECO:0007669"/>
    <property type="project" value="InterPro"/>
</dbReference>
<sequence>MGQCQLLCLFGLLLTTIGGSDGGGGGGNNVTYDGRSLIINGHRKILFSGSIHYPRSTPQMWPRLIAKAKEGGLDVVQTLVFWNLHEPQPGQFDFSGRRDLVRFIKEVQAQGLYVCLRIGPFIEGEWGYGGLPFWLHDVPGIVFRSDNEPFKFHMKRYATMIVNMMKSARLYASQGGPIILSQIENEYGMVEHSFLEKGPPYVRWAAKLAVDLQTGVPWVMCKQDDAPDPVINACNGRQCGETFAGPNSPDKPAIWTENWTSFYQVYGDEARIRSAEDIAYHVALFIVKMKGSYVNYYMYHGGTNFGRTASAYVLTGYYDQAPLDEYGLLRQPKWGHLKELHSAVKLCLKPMLSGVLVSMNFSKLQEAFIFQGSSECAAFLVNKDKRNNATVYFSNLMYELPPLSISILPDCKTVAFNTAKVSTQYGTRSMEQRQKLDSVEQWEEYKEAIPTYDETSLRANFLLEQMNTTKDASDYLWYNFRFKHDPSNSESVLKVSSLGHVLLAFINGEFVGSAHGKHSDKSFTLEKMVHLINGTNNVSLLSVMVGLPDSGAYLERRVAGLRNVSIQGAKELKDFSSFSWGYQVGLLGEKLQIFTDYGSRIVPWSRYGSSTHQPLTWYKTVFDAPTGSDPVAINLISMGKGEAWVNGQSIGRYWVSFLTPQGTPSQSWYHIPRSFLKPTGNLLVLLEEENGYPPGISIDTVSVTTLCGHVSDSHLPPVISWRSQNQRTLKTHKRIPGRRPKVQIRCPSGRKISKILFASYGNPNGNCENYAIGSCHSSNSRAIVEKMFLSINGNLLKAENCILQNAVIGSGRGHRHEHHDDRDHRNVTYEGRSLIINGHRKILFSGSIHYPRSTPQMWPSLIAKAKEGGLDVIQTYVFWNLHEPQKGQYDFSGRNDIIRFIKEIQSQGLYVCLRIGPFIESEWTYGGLPIWLHDVAGIVFRSDNKPYKYYMQRFVTKIVNMMKSEKLYASQGGPIILSQIENEYQTIEPAFHEKGPPYVLWAAKMAVDFHTGVPWVMCKQDDAPGPVINACNGMRCGETFKGPNSPNKPSIWTEDWTSFYQVWGGKPYIRSAQDIAFHVALFIAKNGSYVNYYMYHGGTNFGRTAAAFMITGYYDQAPLDEYGLVREPKWGHLKELHAAIKLCSRPLLTGTQNVISLGQLQEAFVFEETSGVCAAFLVNNDERKAVTVLFRNISYELPRKSISILPDCKTVAFNTERVRLQATLISTVSTQYNKRSKTSNLKFDSDEKWEEYREAILNFDNTLLRAEGLLDQISAAKDASDYFWYTFRFHYNSSNAQAPLDVQSHGHILHAFVNGEYTGSAHGSHDNVSFTLRNTVHLRQGTNDGALLSVTVGLPDSGAFLERKVAGVHRVRVQDKSFTNCSWGYQVGLIGEKLQIYSNLGLNKVLWSSIRSPTRQLTWYKTTFRAPAGNDPIALNLQSMGKGEAWVNGQSIGRYWVSFKTSKGNPSQTRYHVPRGFLKPTGNLLVLLEEENGNPLGITVDTIAIRKVCGHVTNSHLPPLSSWLRHRQRGDTDIKKFGKKPTVQPSCPLGKKISKIVFASFGNPDGDCERYAVGSCHSSHSQGVVERACMGKSRCSIPLSSRYFGGDPCPGIHKALLVDAQCR</sequence>
<comment type="subcellular location">
    <subcellularLocation>
        <location evidence="2">Secreted</location>
        <location evidence="2">Extracellular space</location>
        <location evidence="2">Apoplast</location>
    </subcellularLocation>
</comment>
<dbReference type="InterPro" id="IPR008979">
    <property type="entry name" value="Galactose-bd-like_sf"/>
</dbReference>
<dbReference type="InterPro" id="IPR017853">
    <property type="entry name" value="GH"/>
</dbReference>
<keyword evidence="7 13" id="KW-0732">Signal</keyword>
<dbReference type="Pfam" id="PF21467">
    <property type="entry name" value="BetaGal_gal-bd"/>
    <property type="match status" value="2"/>
</dbReference>
<feature type="chain" id="PRO_5042931805" description="Beta-galactosidase" evidence="13">
    <location>
        <begin position="23"/>
        <end position="1623"/>
    </location>
</feature>
<dbReference type="InterPro" id="IPR043159">
    <property type="entry name" value="Lectin_gal-bd_sf"/>
</dbReference>
<gene>
    <name evidence="15" type="ORF">WN944_008211</name>
</gene>
<name>A0AAP0MPR9_9ROSI</name>
<evidence type="ECO:0000256" key="3">
    <source>
        <dbReference type="ARBA" id="ARBA00009809"/>
    </source>
</evidence>
<comment type="similarity">
    <text evidence="3 12">Belongs to the glycosyl hydrolase 35 family.</text>
</comment>
<dbReference type="SUPFAM" id="SSF51445">
    <property type="entry name" value="(Trans)glycosidases"/>
    <property type="match status" value="2"/>
</dbReference>
<dbReference type="PANTHER" id="PTHR23421">
    <property type="entry name" value="BETA-GALACTOSIDASE RELATED"/>
    <property type="match status" value="1"/>
</dbReference>
<dbReference type="PROSITE" id="PS01182">
    <property type="entry name" value="GLYCOSYL_HYDROL_F35"/>
    <property type="match status" value="2"/>
</dbReference>
<keyword evidence="8 11" id="KW-0378">Hydrolase</keyword>
<protein>
    <recommendedName>
        <fullName evidence="4 11">Beta-galactosidase</fullName>
        <ecNumber evidence="4 11">3.2.1.23</ecNumber>
    </recommendedName>
</protein>
<proteinExistence type="inferred from homology"/>
<feature type="signal peptide" evidence="13">
    <location>
        <begin position="1"/>
        <end position="22"/>
    </location>
</feature>